<gene>
    <name evidence="2" type="ORF">OV079_16425</name>
</gene>
<sequence length="61" mass="6960">MHLERVETRSEQSHGTAVEPWSNLDEDDFLIAAEASLEALYEGEDEEELSPDDIEELPEDQ</sequence>
<protein>
    <submittedName>
        <fullName evidence="2">Uncharacterized protein</fullName>
    </submittedName>
</protein>
<proteinExistence type="predicted"/>
<feature type="region of interest" description="Disordered" evidence="1">
    <location>
        <begin position="1"/>
        <end position="25"/>
    </location>
</feature>
<dbReference type="RefSeq" id="WP_267769677.1">
    <property type="nucleotide sequence ID" value="NZ_JAPNKE010000002.1"/>
</dbReference>
<name>A0A9X3EN69_9BACT</name>
<dbReference type="EMBL" id="JAPNKE010000002">
    <property type="protein sequence ID" value="MCY1007112.1"/>
    <property type="molecule type" value="Genomic_DNA"/>
</dbReference>
<evidence type="ECO:0000256" key="1">
    <source>
        <dbReference type="SAM" id="MobiDB-lite"/>
    </source>
</evidence>
<feature type="compositionally biased region" description="Acidic residues" evidence="1">
    <location>
        <begin position="41"/>
        <end position="61"/>
    </location>
</feature>
<feature type="region of interest" description="Disordered" evidence="1">
    <location>
        <begin position="40"/>
        <end position="61"/>
    </location>
</feature>
<dbReference type="Proteomes" id="UP001150924">
    <property type="component" value="Unassembled WGS sequence"/>
</dbReference>
<evidence type="ECO:0000313" key="3">
    <source>
        <dbReference type="Proteomes" id="UP001150924"/>
    </source>
</evidence>
<evidence type="ECO:0000313" key="2">
    <source>
        <dbReference type="EMBL" id="MCY1007112.1"/>
    </source>
</evidence>
<dbReference type="AlphaFoldDB" id="A0A9X3EN69"/>
<comment type="caution">
    <text evidence="2">The sequence shown here is derived from an EMBL/GenBank/DDBJ whole genome shotgun (WGS) entry which is preliminary data.</text>
</comment>
<feature type="compositionally biased region" description="Basic and acidic residues" evidence="1">
    <location>
        <begin position="1"/>
        <end position="12"/>
    </location>
</feature>
<organism evidence="2 3">
    <name type="scientific">Nannocystis pusilla</name>
    <dbReference type="NCBI Taxonomy" id="889268"/>
    <lineage>
        <taxon>Bacteria</taxon>
        <taxon>Pseudomonadati</taxon>
        <taxon>Myxococcota</taxon>
        <taxon>Polyangia</taxon>
        <taxon>Nannocystales</taxon>
        <taxon>Nannocystaceae</taxon>
        <taxon>Nannocystis</taxon>
    </lineage>
</organism>
<keyword evidence="3" id="KW-1185">Reference proteome</keyword>
<reference evidence="2" key="1">
    <citation type="submission" date="2022-11" db="EMBL/GenBank/DDBJ databases">
        <title>Minimal conservation of predation-associated metabolite biosynthetic gene clusters underscores biosynthetic potential of Myxococcota including descriptions for ten novel species: Archangium lansinium sp. nov., Myxococcus landrumus sp. nov., Nannocystis bai.</title>
        <authorList>
            <person name="Ahearne A."/>
            <person name="Stevens C."/>
            <person name="Phillips K."/>
        </authorList>
    </citation>
    <scope>NUCLEOTIDE SEQUENCE</scope>
    <source>
        <strain evidence="2">Na p29</strain>
    </source>
</reference>
<accession>A0A9X3EN69</accession>